<dbReference type="AlphaFoldDB" id="A0AAD7HWG4"/>
<proteinExistence type="predicted"/>
<gene>
    <name evidence="1" type="ORF">B0H16DRAFT_1470256</name>
</gene>
<keyword evidence="2" id="KW-1185">Reference proteome</keyword>
<sequence length="127" mass="13612">MPSPVEGGRGRGSPDYCTTYLAMQGGSSVPAPNFGNGMMKKLEGWNSDLWVQNSGNYPSSHLQQVIPVAPTFSVNPRLQDNILVEGGPPFDSGTGRVLAFRPFFFASQKGPACTVGHSRALHRGFKS</sequence>
<name>A0AAD7HWG4_9AGAR</name>
<organism evidence="1 2">
    <name type="scientific">Mycena metata</name>
    <dbReference type="NCBI Taxonomy" id="1033252"/>
    <lineage>
        <taxon>Eukaryota</taxon>
        <taxon>Fungi</taxon>
        <taxon>Dikarya</taxon>
        <taxon>Basidiomycota</taxon>
        <taxon>Agaricomycotina</taxon>
        <taxon>Agaricomycetes</taxon>
        <taxon>Agaricomycetidae</taxon>
        <taxon>Agaricales</taxon>
        <taxon>Marasmiineae</taxon>
        <taxon>Mycenaceae</taxon>
        <taxon>Mycena</taxon>
    </lineage>
</organism>
<dbReference type="Proteomes" id="UP001215598">
    <property type="component" value="Unassembled WGS sequence"/>
</dbReference>
<protein>
    <submittedName>
        <fullName evidence="1">Uncharacterized protein</fullName>
    </submittedName>
</protein>
<reference evidence="1" key="1">
    <citation type="submission" date="2023-03" db="EMBL/GenBank/DDBJ databases">
        <title>Massive genome expansion in bonnet fungi (Mycena s.s.) driven by repeated elements and novel gene families across ecological guilds.</title>
        <authorList>
            <consortium name="Lawrence Berkeley National Laboratory"/>
            <person name="Harder C.B."/>
            <person name="Miyauchi S."/>
            <person name="Viragh M."/>
            <person name="Kuo A."/>
            <person name="Thoen E."/>
            <person name="Andreopoulos B."/>
            <person name="Lu D."/>
            <person name="Skrede I."/>
            <person name="Drula E."/>
            <person name="Henrissat B."/>
            <person name="Morin E."/>
            <person name="Kohler A."/>
            <person name="Barry K."/>
            <person name="LaButti K."/>
            <person name="Morin E."/>
            <person name="Salamov A."/>
            <person name="Lipzen A."/>
            <person name="Mereny Z."/>
            <person name="Hegedus B."/>
            <person name="Baldrian P."/>
            <person name="Stursova M."/>
            <person name="Weitz H."/>
            <person name="Taylor A."/>
            <person name="Grigoriev I.V."/>
            <person name="Nagy L.G."/>
            <person name="Martin F."/>
            <person name="Kauserud H."/>
        </authorList>
    </citation>
    <scope>NUCLEOTIDE SEQUENCE</scope>
    <source>
        <strain evidence="1">CBHHK182m</strain>
    </source>
</reference>
<accession>A0AAD7HWG4</accession>
<evidence type="ECO:0000313" key="2">
    <source>
        <dbReference type="Proteomes" id="UP001215598"/>
    </source>
</evidence>
<evidence type="ECO:0000313" key="1">
    <source>
        <dbReference type="EMBL" id="KAJ7728868.1"/>
    </source>
</evidence>
<dbReference type="EMBL" id="JARKIB010000169">
    <property type="protein sequence ID" value="KAJ7728868.1"/>
    <property type="molecule type" value="Genomic_DNA"/>
</dbReference>
<comment type="caution">
    <text evidence="1">The sequence shown here is derived from an EMBL/GenBank/DDBJ whole genome shotgun (WGS) entry which is preliminary data.</text>
</comment>